<comment type="caution">
    <text evidence="2">The sequence shown here is derived from an EMBL/GenBank/DDBJ whole genome shotgun (WGS) entry which is preliminary data.</text>
</comment>
<protein>
    <recommendedName>
        <fullName evidence="1">DUF4015 domain-containing protein</fullName>
    </recommendedName>
</protein>
<name>A0A1G2RDA7_9BACT</name>
<dbReference type="InterPro" id="IPR017853">
    <property type="entry name" value="GH"/>
</dbReference>
<evidence type="ECO:0000259" key="1">
    <source>
        <dbReference type="Pfam" id="PF13200"/>
    </source>
</evidence>
<organism evidence="2 3">
    <name type="scientific">Candidatus Wildermuthbacteria bacterium RIFCSPHIGHO2_12_FULL_40_12</name>
    <dbReference type="NCBI Taxonomy" id="1802457"/>
    <lineage>
        <taxon>Bacteria</taxon>
        <taxon>Candidatus Wildermuthiibacteriota</taxon>
    </lineage>
</organism>
<dbReference type="Proteomes" id="UP000177078">
    <property type="component" value="Unassembled WGS sequence"/>
</dbReference>
<feature type="domain" description="DUF4015" evidence="1">
    <location>
        <begin position="68"/>
        <end position="401"/>
    </location>
</feature>
<proteinExistence type="predicted"/>
<dbReference type="InterPro" id="IPR025275">
    <property type="entry name" value="DUF4015"/>
</dbReference>
<reference evidence="2 3" key="1">
    <citation type="journal article" date="2016" name="Nat. Commun.">
        <title>Thousands of microbial genomes shed light on interconnected biogeochemical processes in an aquifer system.</title>
        <authorList>
            <person name="Anantharaman K."/>
            <person name="Brown C.T."/>
            <person name="Hug L.A."/>
            <person name="Sharon I."/>
            <person name="Castelle C.J."/>
            <person name="Probst A.J."/>
            <person name="Thomas B.C."/>
            <person name="Singh A."/>
            <person name="Wilkins M.J."/>
            <person name="Karaoz U."/>
            <person name="Brodie E.L."/>
            <person name="Williams K.H."/>
            <person name="Hubbard S.S."/>
            <person name="Banfield J.F."/>
        </authorList>
    </citation>
    <scope>NUCLEOTIDE SEQUENCE [LARGE SCALE GENOMIC DNA]</scope>
</reference>
<dbReference type="STRING" id="1802457.A3F15_02305"/>
<dbReference type="SUPFAM" id="SSF51445">
    <property type="entry name" value="(Trans)glycosidases"/>
    <property type="match status" value="1"/>
</dbReference>
<dbReference type="AlphaFoldDB" id="A0A1G2RDA7"/>
<evidence type="ECO:0000313" key="3">
    <source>
        <dbReference type="Proteomes" id="UP000177078"/>
    </source>
</evidence>
<accession>A0A1G2RDA7</accession>
<dbReference type="EMBL" id="MHUC01000022">
    <property type="protein sequence ID" value="OHA70707.1"/>
    <property type="molecule type" value="Genomic_DNA"/>
</dbReference>
<evidence type="ECO:0000313" key="2">
    <source>
        <dbReference type="EMBL" id="OHA70707.1"/>
    </source>
</evidence>
<gene>
    <name evidence="2" type="ORF">A3F15_02305</name>
</gene>
<dbReference type="Pfam" id="PF13200">
    <property type="entry name" value="DUF4015"/>
    <property type="match status" value="1"/>
</dbReference>
<sequence>MILSNKTIFGLIVLTLFLGVFFVLREPTTQTIQTIQTVQEPAITAISVNAMTNTDNQNYFEAHPVVKAVYVTSWSASRKDYIDYLINLAKNTEINSVVLDIKDWSGIIGYDTAVSEAEHYGAESIRIKNIEAFIQKLHDENIYVIGRIAVFQDPVLAKARPNLAVQSRAEMSLSPVHFLSSLVSSFSSLALWLDRLGLEWIDPASQENWDYNIAIAKDAISRGFDEINFDYVRFPSDGDLKDMVFPIWDGKTPKHLVIKDFFKYLRNQLPDAKLSVDLFGLSSSSLDDLGVGQVIEDAFPYFDYISPMIYPSHYATGFLGFENPAEHPYEVVNYSMKRASQRLSVFKESNESNVQIRPWLQDFDLGATYDAEMVRSEIQAVYDASGENFNGFMLWSPSNYYTETALKPDN</sequence>